<accession>A0A5M8FSW0</accession>
<evidence type="ECO:0000256" key="1">
    <source>
        <dbReference type="ARBA" id="ARBA00023172"/>
    </source>
</evidence>
<comment type="caution">
    <text evidence="2">The sequence shown here is derived from an EMBL/GenBank/DDBJ whole genome shotgun (WGS) entry which is preliminary data.</text>
</comment>
<dbReference type="GeneID" id="83683047"/>
<dbReference type="Proteomes" id="UP000323909">
    <property type="component" value="Unassembled WGS sequence"/>
</dbReference>
<dbReference type="Gene3D" id="1.10.443.10">
    <property type="entry name" value="Intergrase catalytic core"/>
    <property type="match status" value="1"/>
</dbReference>
<gene>
    <name evidence="2" type="ORF">F3K53_04185</name>
</gene>
<evidence type="ECO:0000313" key="2">
    <source>
        <dbReference type="EMBL" id="KAA6186152.1"/>
    </source>
</evidence>
<dbReference type="InterPro" id="IPR013762">
    <property type="entry name" value="Integrase-like_cat_sf"/>
</dbReference>
<dbReference type="InterPro" id="IPR011010">
    <property type="entry name" value="DNA_brk_join_enz"/>
</dbReference>
<dbReference type="GO" id="GO:0006310">
    <property type="term" value="P:DNA recombination"/>
    <property type="evidence" value="ECO:0007669"/>
    <property type="project" value="UniProtKB-KW"/>
</dbReference>
<dbReference type="RefSeq" id="WP_003253494.1">
    <property type="nucleotide sequence ID" value="NZ_VWXT01000045.1"/>
</dbReference>
<dbReference type="GO" id="GO:0015074">
    <property type="term" value="P:DNA integration"/>
    <property type="evidence" value="ECO:0007669"/>
    <property type="project" value="InterPro"/>
</dbReference>
<dbReference type="AlphaFoldDB" id="A0A5M8FSW0"/>
<evidence type="ECO:0000313" key="3">
    <source>
        <dbReference type="Proteomes" id="UP000323909"/>
    </source>
</evidence>
<dbReference type="SUPFAM" id="SSF56349">
    <property type="entry name" value="DNA breaking-rejoining enzymes"/>
    <property type="match status" value="1"/>
</dbReference>
<reference evidence="2 3" key="1">
    <citation type="submission" date="2019-09" db="EMBL/GenBank/DDBJ databases">
        <title>Genomic sequencing of 4 copper resistant soil isolates.</title>
        <authorList>
            <person name="Havryliuk O."/>
        </authorList>
    </citation>
    <scope>NUCLEOTIDE SEQUENCE [LARGE SCALE GENOMIC DNA]</scope>
    <source>
        <strain evidence="2 3">UKR4</strain>
    </source>
</reference>
<sequence length="535" mass="60445">MIKISPAELVAEIECRFGIEADAFPSTVKSTFGQAITIHNNDAWVERITVEIVGCAPMNIAWSKPLHSNLLVEWLLRGWFIDRLQTHIDLRPLIVVQRLLAQHKFSGNDADTIGNRLSTFAVRECTRLKASSWYEELVALRVFYRWCLDEEVPGFNEHDSLELSQLTVKAHDNRHLVTMRDDDFGPFTRVQLANIEMKLANNPLITHAQRTLFLLCRDWALRPIQLALMQVTDFGIDEGGPFVKVPSVKGIRRSRLRRHPSNLVKRYIANDTAEAVELQCTLAETQCNAASKEINAICARHGISTPVLPTPLFPSAYTTENRLLRFLTNPKLTPFTLHLDNHRISYALTSLTWILQLPDPHRPIQKTEPFMRITAYRLRRTKATSMVLSGASPEEVAEALDHSNLNSIKHYFHYNLELQEFINTTHMASPEINAAVQMWCGKFMEEIPDRSALRPISGLGSCNSEEPCPYHPTVTCYACPKFRPSRHANHEGALADITKFQQMLGSNSTGAMAQQVEAAIHGAKSVIIAVKELKE</sequence>
<proteinExistence type="predicted"/>
<organism evidence="2 3">
    <name type="scientific">Pseudomonas veronii</name>
    <dbReference type="NCBI Taxonomy" id="76761"/>
    <lineage>
        <taxon>Bacteria</taxon>
        <taxon>Pseudomonadati</taxon>
        <taxon>Pseudomonadota</taxon>
        <taxon>Gammaproteobacteria</taxon>
        <taxon>Pseudomonadales</taxon>
        <taxon>Pseudomonadaceae</taxon>
        <taxon>Pseudomonas</taxon>
    </lineage>
</organism>
<dbReference type="GO" id="GO:0003677">
    <property type="term" value="F:DNA binding"/>
    <property type="evidence" value="ECO:0007669"/>
    <property type="project" value="InterPro"/>
</dbReference>
<keyword evidence="1" id="KW-0233">DNA recombination</keyword>
<protein>
    <submittedName>
        <fullName evidence="2">Site-specific integrase</fullName>
    </submittedName>
</protein>
<dbReference type="EMBL" id="VWXT01000045">
    <property type="protein sequence ID" value="KAA6186152.1"/>
    <property type="molecule type" value="Genomic_DNA"/>
</dbReference>
<name>A0A5M8FSW0_PSEVE</name>